<evidence type="ECO:0000313" key="2">
    <source>
        <dbReference type="EMBL" id="GAA5197671.1"/>
    </source>
</evidence>
<organism evidence="2 3">
    <name type="scientific">Rugosimonospora acidiphila</name>
    <dbReference type="NCBI Taxonomy" id="556531"/>
    <lineage>
        <taxon>Bacteria</taxon>
        <taxon>Bacillati</taxon>
        <taxon>Actinomycetota</taxon>
        <taxon>Actinomycetes</taxon>
        <taxon>Micromonosporales</taxon>
        <taxon>Micromonosporaceae</taxon>
        <taxon>Rugosimonospora</taxon>
    </lineage>
</organism>
<dbReference type="Proteomes" id="UP001501570">
    <property type="component" value="Unassembled WGS sequence"/>
</dbReference>
<feature type="chain" id="PRO_5045708318" description="Peptidase inhibitor family I36" evidence="1">
    <location>
        <begin position="34"/>
        <end position="153"/>
    </location>
</feature>
<dbReference type="Pfam" id="PF03995">
    <property type="entry name" value="Inhibitor_I36"/>
    <property type="match status" value="1"/>
</dbReference>
<evidence type="ECO:0000256" key="1">
    <source>
        <dbReference type="SAM" id="SignalP"/>
    </source>
</evidence>
<gene>
    <name evidence="2" type="ORF">GCM10023322_69430</name>
</gene>
<proteinExistence type="predicted"/>
<accession>A0ABP9SM77</accession>
<reference evidence="3" key="1">
    <citation type="journal article" date="2019" name="Int. J. Syst. Evol. Microbiol.">
        <title>The Global Catalogue of Microorganisms (GCM) 10K type strain sequencing project: providing services to taxonomists for standard genome sequencing and annotation.</title>
        <authorList>
            <consortium name="The Broad Institute Genomics Platform"/>
            <consortium name="The Broad Institute Genome Sequencing Center for Infectious Disease"/>
            <person name="Wu L."/>
            <person name="Ma J."/>
        </authorList>
    </citation>
    <scope>NUCLEOTIDE SEQUENCE [LARGE SCALE GENOMIC DNA]</scope>
    <source>
        <strain evidence="3">JCM 18304</strain>
    </source>
</reference>
<dbReference type="PROSITE" id="PS51318">
    <property type="entry name" value="TAT"/>
    <property type="match status" value="1"/>
</dbReference>
<keyword evidence="1" id="KW-0732">Signal</keyword>
<sequence>MNISPITRRSVAAAAMAGGLAVAGLSIASPASAATATPSSVVLPSCPDSYVCFYPFKNFGGHQGKVKDNNPDFSKMPHTTSECHTGTWNDCIESVDNQGLLCTVYFFVDASYRGAWHSLAVNNDVSDFGIGFHDSSFNDKISSNSWCTSKPLG</sequence>
<dbReference type="Gene3D" id="2.60.20.10">
    <property type="entry name" value="Crystallins"/>
    <property type="match status" value="1"/>
</dbReference>
<name>A0ABP9SM77_9ACTN</name>
<comment type="caution">
    <text evidence="2">The sequence shown here is derived from an EMBL/GenBank/DDBJ whole genome shotgun (WGS) entry which is preliminary data.</text>
</comment>
<keyword evidence="3" id="KW-1185">Reference proteome</keyword>
<dbReference type="RefSeq" id="WP_345636961.1">
    <property type="nucleotide sequence ID" value="NZ_BAABJQ010000030.1"/>
</dbReference>
<evidence type="ECO:0000313" key="3">
    <source>
        <dbReference type="Proteomes" id="UP001501570"/>
    </source>
</evidence>
<feature type="signal peptide" evidence="1">
    <location>
        <begin position="1"/>
        <end position="33"/>
    </location>
</feature>
<dbReference type="InterPro" id="IPR006311">
    <property type="entry name" value="TAT_signal"/>
</dbReference>
<dbReference type="EMBL" id="BAABJQ010000030">
    <property type="protein sequence ID" value="GAA5197671.1"/>
    <property type="molecule type" value="Genomic_DNA"/>
</dbReference>
<evidence type="ECO:0008006" key="4">
    <source>
        <dbReference type="Google" id="ProtNLM"/>
    </source>
</evidence>
<protein>
    <recommendedName>
        <fullName evidence="4">Peptidase inhibitor family I36</fullName>
    </recommendedName>
</protein>